<protein>
    <submittedName>
        <fullName evidence="1">Uncharacterized protein</fullName>
    </submittedName>
</protein>
<evidence type="ECO:0000313" key="1">
    <source>
        <dbReference type="EMBL" id="KAF0322188.1"/>
    </source>
</evidence>
<comment type="caution">
    <text evidence="1">The sequence shown here is derived from an EMBL/GenBank/DDBJ whole genome shotgun (WGS) entry which is preliminary data.</text>
</comment>
<dbReference type="EMBL" id="WOWK01000063">
    <property type="protein sequence ID" value="KAF0322188.1"/>
    <property type="molecule type" value="Genomic_DNA"/>
</dbReference>
<dbReference type="Proteomes" id="UP000434172">
    <property type="component" value="Unassembled WGS sequence"/>
</dbReference>
<keyword evidence="2" id="KW-1185">Reference proteome</keyword>
<organism evidence="1 2">
    <name type="scientific">Colletotrichum asianum</name>
    <dbReference type="NCBI Taxonomy" id="702518"/>
    <lineage>
        <taxon>Eukaryota</taxon>
        <taxon>Fungi</taxon>
        <taxon>Dikarya</taxon>
        <taxon>Ascomycota</taxon>
        <taxon>Pezizomycotina</taxon>
        <taxon>Sordariomycetes</taxon>
        <taxon>Hypocreomycetidae</taxon>
        <taxon>Glomerellales</taxon>
        <taxon>Glomerellaceae</taxon>
        <taxon>Colletotrichum</taxon>
        <taxon>Colletotrichum gloeosporioides species complex</taxon>
    </lineage>
</organism>
<name>A0A8H3WCP9_9PEZI</name>
<accession>A0A8H3WCP9</accession>
<proteinExistence type="predicted"/>
<reference evidence="1 2" key="1">
    <citation type="submission" date="2019-12" db="EMBL/GenBank/DDBJ databases">
        <title>A genome sequence resource for the geographically widespread anthracnose pathogen Colletotrichum asianum.</title>
        <authorList>
            <person name="Meng Y."/>
        </authorList>
    </citation>
    <scope>NUCLEOTIDE SEQUENCE [LARGE SCALE GENOMIC DNA]</scope>
    <source>
        <strain evidence="1 2">ICMP 18580</strain>
    </source>
</reference>
<gene>
    <name evidence="1" type="ORF">GQ607_010476</name>
</gene>
<sequence>MFIYFLSILLLIIEHLKKLY</sequence>
<dbReference type="AlphaFoldDB" id="A0A8H3WCP9"/>
<evidence type="ECO:0000313" key="2">
    <source>
        <dbReference type="Proteomes" id="UP000434172"/>
    </source>
</evidence>